<gene>
    <name evidence="1" type="ORF">CFIMG_006388RAa</name>
</gene>
<name>A0A2C5WFL7_9PEZI</name>
<dbReference type="AlphaFoldDB" id="A0A2C5WFL7"/>
<dbReference type="Proteomes" id="UP000222788">
    <property type="component" value="Unassembled WGS sequence"/>
</dbReference>
<protein>
    <submittedName>
        <fullName evidence="1">Uncharacterized protein</fullName>
    </submittedName>
</protein>
<evidence type="ECO:0000313" key="1">
    <source>
        <dbReference type="EMBL" id="PHH49398.1"/>
    </source>
</evidence>
<evidence type="ECO:0000313" key="2">
    <source>
        <dbReference type="Proteomes" id="UP000222788"/>
    </source>
</evidence>
<sequence>MPEQKVRKLTSGLLEATKSSEMEICDYERRNAGQKILEREMKNFFSSGLSDLIVVKMDME</sequence>
<reference evidence="1 2" key="2">
    <citation type="journal article" date="2013" name="IMA Fungus">
        <title>IMA Genome-F 1: Ceratocystis fimbriata: Draft nuclear genome sequence for the plant pathogen, Ceratocystis fimbriata.</title>
        <authorList>
            <person name="Wilken P.M."/>
            <person name="Steenkamp E.T."/>
            <person name="Wingfield M.J."/>
            <person name="de Beer Z.W."/>
            <person name="Wingfield B.D."/>
        </authorList>
    </citation>
    <scope>NUCLEOTIDE SEQUENCE [LARGE SCALE GENOMIC DNA]</scope>
    <source>
        <strain evidence="1 2">CBS 114723</strain>
    </source>
</reference>
<proteinExistence type="predicted"/>
<reference evidence="1 2" key="1">
    <citation type="journal article" date="2013" name="Fungal Biol.">
        <title>Analysis of microsatellite markers in the genome of the plant pathogen Ceratocystis fimbriata.</title>
        <authorList>
            <person name="Simpson M.C."/>
            <person name="Wilken P.M."/>
            <person name="Coetzee M.P."/>
            <person name="Wingfield M.J."/>
            <person name="Wingfield B.D."/>
        </authorList>
    </citation>
    <scope>NUCLEOTIDE SEQUENCE [LARGE SCALE GENOMIC DNA]</scope>
    <source>
        <strain evidence="1 2">CBS 114723</strain>
    </source>
</reference>
<organism evidence="1 2">
    <name type="scientific">Ceratocystis fimbriata CBS 114723</name>
    <dbReference type="NCBI Taxonomy" id="1035309"/>
    <lineage>
        <taxon>Eukaryota</taxon>
        <taxon>Fungi</taxon>
        <taxon>Dikarya</taxon>
        <taxon>Ascomycota</taxon>
        <taxon>Pezizomycotina</taxon>
        <taxon>Sordariomycetes</taxon>
        <taxon>Hypocreomycetidae</taxon>
        <taxon>Microascales</taxon>
        <taxon>Ceratocystidaceae</taxon>
        <taxon>Ceratocystis</taxon>
    </lineage>
</organism>
<accession>A0A2C5WFL7</accession>
<comment type="caution">
    <text evidence="1">The sequence shown here is derived from an EMBL/GenBank/DDBJ whole genome shotgun (WGS) entry which is preliminary data.</text>
</comment>
<dbReference type="EMBL" id="APWK03000209">
    <property type="protein sequence ID" value="PHH49398.1"/>
    <property type="molecule type" value="Genomic_DNA"/>
</dbReference>
<keyword evidence="2" id="KW-1185">Reference proteome</keyword>